<accession>A0A7X5ZRG7</accession>
<gene>
    <name evidence="3" type="ORF">FHU38_003177</name>
</gene>
<evidence type="ECO:0000259" key="2">
    <source>
        <dbReference type="Pfam" id="PF08242"/>
    </source>
</evidence>
<dbReference type="AlphaFoldDB" id="A0A7X5ZRG7"/>
<evidence type="ECO:0000256" key="1">
    <source>
        <dbReference type="ARBA" id="ARBA00022679"/>
    </source>
</evidence>
<name>A0A7X5ZRG7_9PSEU</name>
<feature type="domain" description="Methyltransferase type 12" evidence="2">
    <location>
        <begin position="41"/>
        <end position="130"/>
    </location>
</feature>
<dbReference type="GO" id="GO:0008168">
    <property type="term" value="F:methyltransferase activity"/>
    <property type="evidence" value="ECO:0007669"/>
    <property type="project" value="UniProtKB-KW"/>
</dbReference>
<sequence length="235" mass="25935">MTDIAGDSALMSDALEDLESARNYRDWLCSLGLPYFGDDVLEIGSGLGHYAADWADMGVNITASEADPTRLAALRERFADDHRVGVRELSVPIAETGDYSTVVAYNVLEHIPDHVGALRSFAGLLRPGGAVVLIVPAFQFAMSEFDRAIGHQRRYRTAGLASVLRRAGLKVERCHYINGPGLLAWYVTCRLLRGRPKQGPLLTAYDRLYVPAQRWIESKVTVPFGQSVFAVARKR</sequence>
<protein>
    <submittedName>
        <fullName evidence="3">SAM-dependent methyltransferase</fullName>
    </submittedName>
</protein>
<comment type="caution">
    <text evidence="3">The sequence shown here is derived from an EMBL/GenBank/DDBJ whole genome shotgun (WGS) entry which is preliminary data.</text>
</comment>
<reference evidence="3 4" key="1">
    <citation type="submission" date="2020-03" db="EMBL/GenBank/DDBJ databases">
        <title>Sequencing the genomes of 1000 actinobacteria strains.</title>
        <authorList>
            <person name="Klenk H.-P."/>
        </authorList>
    </citation>
    <scope>NUCLEOTIDE SEQUENCE [LARGE SCALE GENOMIC DNA]</scope>
    <source>
        <strain evidence="3 4">DSM 45685</strain>
    </source>
</reference>
<dbReference type="RefSeq" id="WP_167172152.1">
    <property type="nucleotide sequence ID" value="NZ_JAAOYM010000001.1"/>
</dbReference>
<dbReference type="PANTHER" id="PTHR43861">
    <property type="entry name" value="TRANS-ACONITATE 2-METHYLTRANSFERASE-RELATED"/>
    <property type="match status" value="1"/>
</dbReference>
<keyword evidence="3" id="KW-0489">Methyltransferase</keyword>
<organism evidence="3 4">
    <name type="scientific">Saccharomonospora amisosensis</name>
    <dbReference type="NCBI Taxonomy" id="1128677"/>
    <lineage>
        <taxon>Bacteria</taxon>
        <taxon>Bacillati</taxon>
        <taxon>Actinomycetota</taxon>
        <taxon>Actinomycetes</taxon>
        <taxon>Pseudonocardiales</taxon>
        <taxon>Pseudonocardiaceae</taxon>
        <taxon>Saccharomonospora</taxon>
    </lineage>
</organism>
<keyword evidence="1 3" id="KW-0808">Transferase</keyword>
<keyword evidence="4" id="KW-1185">Reference proteome</keyword>
<dbReference type="InterPro" id="IPR029063">
    <property type="entry name" value="SAM-dependent_MTases_sf"/>
</dbReference>
<dbReference type="SUPFAM" id="SSF53335">
    <property type="entry name" value="S-adenosyl-L-methionine-dependent methyltransferases"/>
    <property type="match status" value="1"/>
</dbReference>
<dbReference type="Proteomes" id="UP000545493">
    <property type="component" value="Unassembled WGS sequence"/>
</dbReference>
<dbReference type="Gene3D" id="3.40.50.150">
    <property type="entry name" value="Vaccinia Virus protein VP39"/>
    <property type="match status" value="1"/>
</dbReference>
<proteinExistence type="predicted"/>
<dbReference type="CDD" id="cd02440">
    <property type="entry name" value="AdoMet_MTases"/>
    <property type="match status" value="1"/>
</dbReference>
<dbReference type="PANTHER" id="PTHR43861:SF3">
    <property type="entry name" value="PUTATIVE (AFU_ORTHOLOGUE AFUA_2G14390)-RELATED"/>
    <property type="match status" value="1"/>
</dbReference>
<dbReference type="InterPro" id="IPR013217">
    <property type="entry name" value="Methyltransf_12"/>
</dbReference>
<evidence type="ECO:0000313" key="4">
    <source>
        <dbReference type="Proteomes" id="UP000545493"/>
    </source>
</evidence>
<dbReference type="Pfam" id="PF08242">
    <property type="entry name" value="Methyltransf_12"/>
    <property type="match status" value="1"/>
</dbReference>
<dbReference type="EMBL" id="JAAOYM010000001">
    <property type="protein sequence ID" value="NIJ12833.1"/>
    <property type="molecule type" value="Genomic_DNA"/>
</dbReference>
<evidence type="ECO:0000313" key="3">
    <source>
        <dbReference type="EMBL" id="NIJ12833.1"/>
    </source>
</evidence>
<dbReference type="GO" id="GO:0032259">
    <property type="term" value="P:methylation"/>
    <property type="evidence" value="ECO:0007669"/>
    <property type="project" value="UniProtKB-KW"/>
</dbReference>